<accession>A0A6C0AJA9</accession>
<feature type="domain" description="K1 capsule-specific polysaccharide lyase C-terminal" evidence="1">
    <location>
        <begin position="75"/>
        <end position="131"/>
    </location>
</feature>
<evidence type="ECO:0000313" key="2">
    <source>
        <dbReference type="EMBL" id="QHS79415.1"/>
    </source>
</evidence>
<reference evidence="2" key="1">
    <citation type="journal article" date="2020" name="Nature">
        <title>Giant virus diversity and host interactions through global metagenomics.</title>
        <authorList>
            <person name="Schulz F."/>
            <person name="Roux S."/>
            <person name="Paez-Espino D."/>
            <person name="Jungbluth S."/>
            <person name="Walsh D.A."/>
            <person name="Denef V.J."/>
            <person name="McMahon K.D."/>
            <person name="Konstantinidis K.T."/>
            <person name="Eloe-Fadrosh E.A."/>
            <person name="Kyrpides N.C."/>
            <person name="Woyke T."/>
        </authorList>
    </citation>
    <scope>NUCLEOTIDE SEQUENCE</scope>
    <source>
        <strain evidence="2">GVMAG-S-1035237-23</strain>
    </source>
</reference>
<protein>
    <recommendedName>
        <fullName evidence="1">K1 capsule-specific polysaccharide lyase C-terminal domain-containing protein</fullName>
    </recommendedName>
</protein>
<name>A0A6C0AJA9_9ZZZZ</name>
<organism evidence="2">
    <name type="scientific">viral metagenome</name>
    <dbReference type="NCBI Taxonomy" id="1070528"/>
    <lineage>
        <taxon>unclassified sequences</taxon>
        <taxon>metagenomes</taxon>
        <taxon>organismal metagenomes</taxon>
    </lineage>
</organism>
<dbReference type="EMBL" id="MN740643">
    <property type="protein sequence ID" value="QHS79415.1"/>
    <property type="molecule type" value="Genomic_DNA"/>
</dbReference>
<dbReference type="Pfam" id="PF24146">
    <property type="entry name" value="K1-lyase_C"/>
    <property type="match status" value="1"/>
</dbReference>
<dbReference type="AlphaFoldDB" id="A0A6C0AJA9"/>
<dbReference type="InterPro" id="IPR056204">
    <property type="entry name" value="K1-lyase_C"/>
</dbReference>
<sequence length="132" mass="13201">MSGNGNDPFSGSSTRNLLQHTLSPKIVSDGSNGYTVKVDLINVDNIYATGSIYSSGGVVGATGSSSTVVANGITAVAVTNALVTANSVIILTLKTVGGTVGPAYVSSTTAGTGFSIKSQSGDTSTYNYLIIN</sequence>
<evidence type="ECO:0000259" key="1">
    <source>
        <dbReference type="Pfam" id="PF24146"/>
    </source>
</evidence>
<proteinExistence type="predicted"/>